<evidence type="ECO:0000313" key="2">
    <source>
        <dbReference type="Proteomes" id="UP001152622"/>
    </source>
</evidence>
<sequence length="77" mass="8389">MLGLLGSISRAAPHIWLQCDSGKEGYPPPYCGLMNLANGVAEVQEVQSSSIADDLADCRGKRSDARQHKHHKRECAL</sequence>
<evidence type="ECO:0000313" key="1">
    <source>
        <dbReference type="EMBL" id="KAJ8363810.1"/>
    </source>
</evidence>
<dbReference type="AlphaFoldDB" id="A0A9Q1FQ77"/>
<protein>
    <submittedName>
        <fullName evidence="1">Uncharacterized protein</fullName>
    </submittedName>
</protein>
<proteinExistence type="predicted"/>
<dbReference type="EMBL" id="JAINUF010000004">
    <property type="protein sequence ID" value="KAJ8363810.1"/>
    <property type="molecule type" value="Genomic_DNA"/>
</dbReference>
<keyword evidence="2" id="KW-1185">Reference proteome</keyword>
<gene>
    <name evidence="1" type="ORF">SKAU_G00126410</name>
</gene>
<dbReference type="Proteomes" id="UP001152622">
    <property type="component" value="Chromosome 4"/>
</dbReference>
<name>A0A9Q1FQ77_SYNKA</name>
<accession>A0A9Q1FQ77</accession>
<organism evidence="1 2">
    <name type="scientific">Synaphobranchus kaupii</name>
    <name type="common">Kaup's arrowtooth eel</name>
    <dbReference type="NCBI Taxonomy" id="118154"/>
    <lineage>
        <taxon>Eukaryota</taxon>
        <taxon>Metazoa</taxon>
        <taxon>Chordata</taxon>
        <taxon>Craniata</taxon>
        <taxon>Vertebrata</taxon>
        <taxon>Euteleostomi</taxon>
        <taxon>Actinopterygii</taxon>
        <taxon>Neopterygii</taxon>
        <taxon>Teleostei</taxon>
        <taxon>Anguilliformes</taxon>
        <taxon>Synaphobranchidae</taxon>
        <taxon>Synaphobranchus</taxon>
    </lineage>
</organism>
<reference evidence="1" key="1">
    <citation type="journal article" date="2023" name="Science">
        <title>Genome structures resolve the early diversification of teleost fishes.</title>
        <authorList>
            <person name="Parey E."/>
            <person name="Louis A."/>
            <person name="Montfort J."/>
            <person name="Bouchez O."/>
            <person name="Roques C."/>
            <person name="Iampietro C."/>
            <person name="Lluch J."/>
            <person name="Castinel A."/>
            <person name="Donnadieu C."/>
            <person name="Desvignes T."/>
            <person name="Floi Bucao C."/>
            <person name="Jouanno E."/>
            <person name="Wen M."/>
            <person name="Mejri S."/>
            <person name="Dirks R."/>
            <person name="Jansen H."/>
            <person name="Henkel C."/>
            <person name="Chen W.J."/>
            <person name="Zahm M."/>
            <person name="Cabau C."/>
            <person name="Klopp C."/>
            <person name="Thompson A.W."/>
            <person name="Robinson-Rechavi M."/>
            <person name="Braasch I."/>
            <person name="Lecointre G."/>
            <person name="Bobe J."/>
            <person name="Postlethwait J.H."/>
            <person name="Berthelot C."/>
            <person name="Roest Crollius H."/>
            <person name="Guiguen Y."/>
        </authorList>
    </citation>
    <scope>NUCLEOTIDE SEQUENCE</scope>
    <source>
        <strain evidence="1">WJC10195</strain>
    </source>
</reference>
<comment type="caution">
    <text evidence="1">The sequence shown here is derived from an EMBL/GenBank/DDBJ whole genome shotgun (WGS) entry which is preliminary data.</text>
</comment>